<feature type="transmembrane region" description="Helical" evidence="2">
    <location>
        <begin position="168"/>
        <end position="196"/>
    </location>
</feature>
<keyword evidence="3" id="KW-0175">Coiled coil</keyword>
<keyword evidence="2 5" id="KW-0150">Chloroplast</keyword>
<dbReference type="InterPro" id="IPR008896">
    <property type="entry name" value="TIC214"/>
</dbReference>
<feature type="transmembrane region" description="Helical" evidence="2">
    <location>
        <begin position="88"/>
        <end position="108"/>
    </location>
</feature>
<comment type="similarity">
    <text evidence="2">Belongs to the TIC214 family.</text>
</comment>
<sequence length="1873" mass="224936">MMILKSFLLGNLVSLCMKIINSVVMVGLYYGFMTTFSIGPSYLFLLQARVMEEGEEGTEKKVSATTGFIAGQLMMFISIYYAPLHLALGRPHTITVLALPYLLFHFFWNNHKHFFDYGSTTRNSMRNLSIQCVFLNNLIFQLFNHFILPSSMLARLVNIYMFRCNNKMLFVTSSFVGWLIGHILFMKWVELVLVWIQQNNSIRSNKYLGSELRNSMDRIFSILLFITCVYYLGRIPSPILTQKMKETSETEERGQNEEERDIEIETTFETKGTKQEQEGSNEEDPSPFSEEEEDPNKIDERKEIRVNGKEKTRDEFHLKETVYKDSPVYKTSYLDGNKENSKLEVLKEDKLWFEKPLVTLLFDYKRWNRPLRYIKNNRFENAVRNEMSQYFFYTCRNDGKEKISFTYPPSLSTFREIIKRKMDLFTEEKRPPDELYDHWISTNEQKKKNLSKEFRNRIEVLKKGSITLDVLEKKSRLCNDETKKEYLPKIDDPFLNGPYRGRRNIFFSSSIRNETSIKNDIEKRWINKIQGILFTIDYDYEKLEEKIDTFDQNSLSTENKNDLFPFSKMEFKIQQGRIVFEDEINIFKFIFIQNVNPESKRLKEISKKVKRWSYKLIDDLEQQEGQNEENVAEDHEIRSRKAKRVVILTDNRETDDINKKSNKNPDETAEVALIRYSQQSDFRRDIIKGSIRAQRRKTNIGSFFQANFHSPLCLERIDNPLFSFDISKIQMQKFIFKKWKKATQLELRILDYTQEKTKENEKKKKEKEKKEGYKRQEKVRIEIAEAWDSILFAQIIRGSLLVIQSFLRKYILLLSLIIVKNTVRILVFQFPEWAEDFKDWKSEMHIKCTYNGVPLSENEFPKNWLTEGIQIKILFPFFLKPLHKFKVQSFQKDPRKNKGKRFDFCFLTVWGMETDLPFGSPRKRLSFFNPILKEMKKRIRKWKKKSFFLIRILKEKKKLFRSINLSKERQKWFLKNILFIKGIIKELLKKNQNFLVGFKEISELNETKKEKDRRIPNQMISESSLPIPAQSMDLKDFSFPATKRKGLADRTNTIMNRIKKIQNKKDNKNEFITNGRNRNCNKTSSLNKLLISIIKSLKKFKKINVRLIRKSDLIINFIIQKIYIEVFLCIIHKNSPRITTQLFELSKNEFDKLISNNEINKEKVDKTSAIHIIWTLQKRFFYITKKNSKNLNNLSYFSQAYVFYQIYITQIFSLYKLRDLLQYKETSLFIKKEITNYFEPEEILHLELGHKNLFNYTIVEWKNSLSKYYQYELSQIQWYRLVPHKWRNRVNQRPIMNENKDFQKIHLDEKDQFIFCKKLINFELNSFPNEKYTINFQKYYNYALFLYQSINYDDGKDSYISVSPLWINNPQEICSISNIYNIKKSTLVDISERIIPINNYIYNYFGQNKNMNLDKFPDRKYFDWKILYLCFRKKGYIHSWIDSDPNKVNNYQIVGKIDKKDLVYLQIDIDKDQKIKISKKSLFDWMGMNEEILSRPISNLKLWFFVEFVLLYNTYKTKPWIIPAKELLFNLNETVSENKNIIKNQKENPFKLSNENKSIKLENQNQDQDKKESPGKNNVELNVQNKETLESIFSTREKDIEEDSAGSDRKKRRKRKQYKSNTEAELDFFLKRYLRFQLRWNNYLNQKITNNIKVYCLLLRLVNPKEIAISSMQRGEMSLDILMIQKDLTIRELMKKRILIIEPVHLSINIKNNGKFLMYQTLNVSLVHKSKHQFKQSYREKHYIERNNSNNYIGRHPNQRITENRVKKHYDLVITERIFSTKWRRELRIRICFYSRNRNLISNNSGFCNNVKNYDQVLDKSQNFYRDKIELIQFKFFLWPTYRLEDLSCMNRYCFDTNNGSRFILLRIYMYPH</sequence>
<organism evidence="5">
    <name type="scientific">Eriocnema fulva</name>
    <dbReference type="NCBI Taxonomy" id="266536"/>
    <lineage>
        <taxon>Eukaryota</taxon>
        <taxon>Viridiplantae</taxon>
        <taxon>Streptophyta</taxon>
        <taxon>Embryophyta</taxon>
        <taxon>Tracheophyta</taxon>
        <taxon>Spermatophyta</taxon>
        <taxon>Magnoliopsida</taxon>
        <taxon>eudicotyledons</taxon>
        <taxon>Gunneridae</taxon>
        <taxon>Pentapetalae</taxon>
        <taxon>rosids</taxon>
        <taxon>malvids</taxon>
        <taxon>Myrtales</taxon>
        <taxon>Melastomataceae</taxon>
        <taxon>Melastomataceae incertae sedis</taxon>
        <taxon>Eriocnema</taxon>
    </lineage>
</organism>
<dbReference type="EMBL" id="KX826822">
    <property type="protein sequence ID" value="APA17972.1"/>
    <property type="molecule type" value="Genomic_DNA"/>
</dbReference>
<keyword evidence="2" id="KW-0653">Protein transport</keyword>
<dbReference type="GO" id="GO:0009706">
    <property type="term" value="C:chloroplast inner membrane"/>
    <property type="evidence" value="ECO:0007669"/>
    <property type="project" value="UniProtKB-SubCell"/>
</dbReference>
<dbReference type="RefSeq" id="YP_009318940.1">
    <property type="nucleotide sequence ID" value="NC_031878.1"/>
</dbReference>
<keyword evidence="2" id="KW-0813">Transport</keyword>
<keyword evidence="2" id="KW-0812">Transmembrane</keyword>
<name>A0A1I9VUU9_9MYRT</name>
<proteinExistence type="inferred from homology"/>
<dbReference type="Pfam" id="PF05758">
    <property type="entry name" value="Ycf1"/>
    <property type="match status" value="1"/>
</dbReference>
<accession>A0A1I9VUU9</accession>
<evidence type="ECO:0000313" key="5">
    <source>
        <dbReference type="EMBL" id="APA17972.1"/>
    </source>
</evidence>
<dbReference type="PANTHER" id="PTHR33163">
    <property type="entry name" value="PROTEIN TIC 214-RELATED"/>
    <property type="match status" value="1"/>
</dbReference>
<feature type="compositionally biased region" description="Acidic residues" evidence="4">
    <location>
        <begin position="279"/>
        <end position="294"/>
    </location>
</feature>
<evidence type="ECO:0000256" key="1">
    <source>
        <dbReference type="ARBA" id="ARBA00004141"/>
    </source>
</evidence>
<dbReference type="GO" id="GO:0015031">
    <property type="term" value="P:protein transport"/>
    <property type="evidence" value="ECO:0007669"/>
    <property type="project" value="UniProtKB-KW"/>
</dbReference>
<keyword evidence="2" id="KW-1001">Plastid inner membrane</keyword>
<feature type="transmembrane region" description="Helical" evidence="2">
    <location>
        <begin position="62"/>
        <end position="82"/>
    </location>
</feature>
<feature type="region of interest" description="Disordered" evidence="4">
    <location>
        <begin position="1562"/>
        <end position="1581"/>
    </location>
</feature>
<keyword evidence="2 5" id="KW-0934">Plastid</keyword>
<dbReference type="PANTHER" id="PTHR33163:SF40">
    <property type="entry name" value="PROTEIN TIC 214"/>
    <property type="match status" value="1"/>
</dbReference>
<evidence type="ECO:0000256" key="3">
    <source>
        <dbReference type="SAM" id="Coils"/>
    </source>
</evidence>
<comment type="subcellular location">
    <subcellularLocation>
        <location evidence="1">Membrane</location>
        <topology evidence="1">Multi-pass membrane protein</topology>
    </subcellularLocation>
    <subcellularLocation>
        <location evidence="2">Plastid</location>
        <location evidence="2">Chloroplast inner membrane</location>
    </subcellularLocation>
</comment>
<keyword evidence="2" id="KW-1133">Transmembrane helix</keyword>
<feature type="coiled-coil region" evidence="3">
    <location>
        <begin position="742"/>
        <end position="776"/>
    </location>
</feature>
<geneLocation type="chloroplast" evidence="5"/>
<feature type="compositionally biased region" description="Basic and acidic residues" evidence="4">
    <location>
        <begin position="295"/>
        <end position="306"/>
    </location>
</feature>
<reference evidence="5" key="1">
    <citation type="journal article" date="2016" name="PeerJ">
        <title>The first complete plastid genomes of Melastomataceae are highly structurally conserved.</title>
        <authorList>
            <person name="Reginato M."/>
            <person name="Michelangeli F.A."/>
            <person name="Neubig K.M."/>
            <person name="Majure L.C."/>
        </authorList>
    </citation>
    <scope>NUCLEOTIDE SEQUENCE</scope>
    <source>
        <strain evidence="5">294971</strain>
    </source>
</reference>
<dbReference type="GeneID" id="30422603"/>
<feature type="compositionally biased region" description="Basic and acidic residues" evidence="4">
    <location>
        <begin position="243"/>
        <end position="257"/>
    </location>
</feature>
<feature type="transmembrane region" description="Helical" evidence="2">
    <location>
        <begin position="128"/>
        <end position="148"/>
    </location>
</feature>
<keyword evidence="2" id="KW-0472">Membrane</keyword>
<comment type="subunit">
    <text evidence="2">Part of the Tic complex.</text>
</comment>
<evidence type="ECO:0000256" key="4">
    <source>
        <dbReference type="SAM" id="MobiDB-lite"/>
    </source>
</evidence>
<protein>
    <recommendedName>
        <fullName evidence="2">Protein TIC 214</fullName>
    </recommendedName>
    <alternativeName>
        <fullName evidence="2">Translocon at the inner envelope membrane of chloroplasts 214</fullName>
    </alternativeName>
</protein>
<comment type="function">
    <text evidence="2">Involved in protein precursor import into chloroplasts. May be part of an intermediate translocation complex acting as a protein-conducting channel at the inner envelope.</text>
</comment>
<gene>
    <name evidence="5" type="primary">ycf1</name>
    <name evidence="2" type="synonym">TIC214</name>
</gene>
<feature type="unsure residue" description="D or N" evidence="5">
    <location>
        <position position="1567"/>
    </location>
</feature>
<feature type="transmembrane region" description="Helical" evidence="2">
    <location>
        <begin position="28"/>
        <end position="50"/>
    </location>
</feature>
<evidence type="ECO:0000256" key="2">
    <source>
        <dbReference type="RuleBase" id="RU364085"/>
    </source>
</evidence>
<feature type="transmembrane region" description="Helical" evidence="2">
    <location>
        <begin position="216"/>
        <end position="233"/>
    </location>
</feature>
<feature type="region of interest" description="Disordered" evidence="4">
    <location>
        <begin position="243"/>
        <end position="306"/>
    </location>
</feature>